<evidence type="ECO:0000313" key="2">
    <source>
        <dbReference type="EMBL" id="EJX03434.1"/>
    </source>
</evidence>
<organism evidence="2">
    <name type="scientific">gut metagenome</name>
    <dbReference type="NCBI Taxonomy" id="749906"/>
    <lineage>
        <taxon>unclassified sequences</taxon>
        <taxon>metagenomes</taxon>
        <taxon>organismal metagenomes</taxon>
    </lineage>
</organism>
<feature type="region of interest" description="Disordered" evidence="1">
    <location>
        <begin position="17"/>
        <end position="54"/>
    </location>
</feature>
<sequence>MAGKKRARLVNRTVEGLRTEMNLKNPRPRNEKRSESRRHKGVRQRQCHRREGLL</sequence>
<dbReference type="AlphaFoldDB" id="J9G998"/>
<comment type="caution">
    <text evidence="2">The sequence shown here is derived from an EMBL/GenBank/DDBJ whole genome shotgun (WGS) entry which is preliminary data.</text>
</comment>
<name>J9G998_9ZZZZ</name>
<gene>
    <name evidence="2" type="ORF">EVA_08460</name>
</gene>
<evidence type="ECO:0000256" key="1">
    <source>
        <dbReference type="SAM" id="MobiDB-lite"/>
    </source>
</evidence>
<dbReference type="EMBL" id="AMCI01002162">
    <property type="protein sequence ID" value="EJX03434.1"/>
    <property type="molecule type" value="Genomic_DNA"/>
</dbReference>
<proteinExistence type="predicted"/>
<feature type="compositionally biased region" description="Basic residues" evidence="1">
    <location>
        <begin position="35"/>
        <end position="48"/>
    </location>
</feature>
<accession>J9G998</accession>
<reference evidence="2" key="1">
    <citation type="journal article" date="2012" name="PLoS ONE">
        <title>Gene sets for utilization of primary and secondary nutrition supplies in the distal gut of endangered iberian lynx.</title>
        <authorList>
            <person name="Alcaide M."/>
            <person name="Messina E."/>
            <person name="Richter M."/>
            <person name="Bargiela R."/>
            <person name="Peplies J."/>
            <person name="Huws S.A."/>
            <person name="Newbold C.J."/>
            <person name="Golyshin P.N."/>
            <person name="Simon M.A."/>
            <person name="Lopez G."/>
            <person name="Yakimov M.M."/>
            <person name="Ferrer M."/>
        </authorList>
    </citation>
    <scope>NUCLEOTIDE SEQUENCE</scope>
</reference>
<protein>
    <submittedName>
        <fullName evidence="2">Uncharacterized protein</fullName>
    </submittedName>
</protein>